<dbReference type="AlphaFoldDB" id="A0A1M5RCQ3"/>
<accession>A0A1M5RCQ3</accession>
<dbReference type="RefSeq" id="WP_072944777.1">
    <property type="nucleotide sequence ID" value="NZ_FQWO01000009.1"/>
</dbReference>
<gene>
    <name evidence="1" type="ORF">BC624_108130</name>
    <name evidence="2" type="ORF">SAMN05443373_109129</name>
</gene>
<keyword evidence="4" id="KW-1185">Reference proteome</keyword>
<dbReference type="InterPro" id="IPR011235">
    <property type="entry name" value="MepB-like"/>
</dbReference>
<dbReference type="Gene3D" id="3.40.1350.140">
    <property type="entry name" value="MepB-like"/>
    <property type="match status" value="1"/>
</dbReference>
<dbReference type="STRING" id="280093.SAMN05443373_109129"/>
<dbReference type="OrthoDB" id="4954833at2"/>
<evidence type="ECO:0000313" key="1">
    <source>
        <dbReference type="EMBL" id="PRZ21689.1"/>
    </source>
</evidence>
<dbReference type="Pfam" id="PF08877">
    <property type="entry name" value="MepB-like"/>
    <property type="match status" value="1"/>
</dbReference>
<organism evidence="2 3">
    <name type="scientific">Flavobacterium granuli</name>
    <dbReference type="NCBI Taxonomy" id="280093"/>
    <lineage>
        <taxon>Bacteria</taxon>
        <taxon>Pseudomonadati</taxon>
        <taxon>Bacteroidota</taxon>
        <taxon>Flavobacteriia</taxon>
        <taxon>Flavobacteriales</taxon>
        <taxon>Flavobacteriaceae</taxon>
        <taxon>Flavobacterium</taxon>
    </lineage>
</organism>
<dbReference type="InterPro" id="IPR038231">
    <property type="entry name" value="MepB-like_sf"/>
</dbReference>
<evidence type="ECO:0008006" key="5">
    <source>
        <dbReference type="Google" id="ProtNLM"/>
    </source>
</evidence>
<dbReference type="PIRSF" id="PIRSF032285">
    <property type="entry name" value="UCP032285"/>
    <property type="match status" value="1"/>
</dbReference>
<evidence type="ECO:0000313" key="4">
    <source>
        <dbReference type="Proteomes" id="UP000237771"/>
    </source>
</evidence>
<proteinExistence type="predicted"/>
<reference evidence="1 4" key="3">
    <citation type="submission" date="2018-03" db="EMBL/GenBank/DDBJ databases">
        <title>Genomic Encyclopedia of Archaeal and Bacterial Type Strains, Phase II (KMG-II): from individual species to whole genera.</title>
        <authorList>
            <person name="Goeker M."/>
        </authorList>
    </citation>
    <scope>NUCLEOTIDE SEQUENCE [LARGE SCALE GENOMIC DNA]</scope>
    <source>
        <strain evidence="1 4">DSM 17797</strain>
    </source>
</reference>
<protein>
    <recommendedName>
        <fullName evidence="5">MepB protein</fullName>
    </recommendedName>
</protein>
<dbReference type="Proteomes" id="UP000184384">
    <property type="component" value="Unassembled WGS sequence"/>
</dbReference>
<dbReference type="Proteomes" id="UP000237771">
    <property type="component" value="Unassembled WGS sequence"/>
</dbReference>
<evidence type="ECO:0000313" key="2">
    <source>
        <dbReference type="EMBL" id="SHH23829.1"/>
    </source>
</evidence>
<name>A0A1M5RCQ3_9FLAO</name>
<dbReference type="EMBL" id="FQWO01000009">
    <property type="protein sequence ID" value="SHH23829.1"/>
    <property type="molecule type" value="Genomic_DNA"/>
</dbReference>
<sequence length="167" mass="19566">MIPKELLLAKELIYNPCGFVCSEPLAEKESKEYQAHTFSLNKHIICYRLAKITPTKTGQFVTLWKRSPDGPIAPFHIEDKIDFFIISCRKENNFGQFVFPKTVLQHKAILSDNFKEGKRAIRVYPPWDLDLNKQAQKTQQWQQDYFIEISEDKPINIELTQKCFVVE</sequence>
<reference evidence="3" key="2">
    <citation type="submission" date="2016-11" db="EMBL/GenBank/DDBJ databases">
        <authorList>
            <person name="Varghese N."/>
            <person name="Submissions S."/>
        </authorList>
    </citation>
    <scope>NUCLEOTIDE SEQUENCE [LARGE SCALE GENOMIC DNA]</scope>
    <source>
        <strain evidence="3">DSM 19729</strain>
    </source>
</reference>
<dbReference type="EMBL" id="PVUB01000008">
    <property type="protein sequence ID" value="PRZ21689.1"/>
    <property type="molecule type" value="Genomic_DNA"/>
</dbReference>
<evidence type="ECO:0000313" key="3">
    <source>
        <dbReference type="Proteomes" id="UP000184384"/>
    </source>
</evidence>
<reference evidence="2" key="1">
    <citation type="submission" date="2016-11" db="EMBL/GenBank/DDBJ databases">
        <authorList>
            <person name="Jaros S."/>
            <person name="Januszkiewicz K."/>
            <person name="Wedrychowicz H."/>
        </authorList>
    </citation>
    <scope>NUCLEOTIDE SEQUENCE [LARGE SCALE GENOMIC DNA]</scope>
    <source>
        <strain evidence="2">DSM 19729</strain>
    </source>
</reference>